<evidence type="ECO:0000313" key="2">
    <source>
        <dbReference type="Proteomes" id="UP000008744"/>
    </source>
</evidence>
<accession>B4HCL0</accession>
<name>B4HCL0_DROPE</name>
<dbReference type="AlphaFoldDB" id="B4HCL0"/>
<proteinExistence type="predicted"/>
<dbReference type="EMBL" id="CH479353">
    <property type="protein sequence ID" value="EDW27427.1"/>
    <property type="molecule type" value="Genomic_DNA"/>
</dbReference>
<gene>
    <name evidence="1" type="primary">Dper\GL21027</name>
    <name evidence="1" type="ORF">Dper_GL21027</name>
</gene>
<dbReference type="PhylomeDB" id="B4HCL0"/>
<dbReference type="HOGENOM" id="CLU_2280301_0_0_1"/>
<reference evidence="1 2" key="1">
    <citation type="journal article" date="2007" name="Nature">
        <title>Evolution of genes and genomes on the Drosophila phylogeny.</title>
        <authorList>
            <consortium name="Drosophila 12 Genomes Consortium"/>
            <person name="Clark A.G."/>
            <person name="Eisen M.B."/>
            <person name="Smith D.R."/>
            <person name="Bergman C.M."/>
            <person name="Oliver B."/>
            <person name="Markow T.A."/>
            <person name="Kaufman T.C."/>
            <person name="Kellis M."/>
            <person name="Gelbart W."/>
            <person name="Iyer V.N."/>
            <person name="Pollard D.A."/>
            <person name="Sackton T.B."/>
            <person name="Larracuente A.M."/>
            <person name="Singh N.D."/>
            <person name="Abad J.P."/>
            <person name="Abt D.N."/>
            <person name="Adryan B."/>
            <person name="Aguade M."/>
            <person name="Akashi H."/>
            <person name="Anderson W.W."/>
            <person name="Aquadro C.F."/>
            <person name="Ardell D.H."/>
            <person name="Arguello R."/>
            <person name="Artieri C.G."/>
            <person name="Barbash D.A."/>
            <person name="Barker D."/>
            <person name="Barsanti P."/>
            <person name="Batterham P."/>
            <person name="Batzoglou S."/>
            <person name="Begun D."/>
            <person name="Bhutkar A."/>
            <person name="Blanco E."/>
            <person name="Bosak S.A."/>
            <person name="Bradley R.K."/>
            <person name="Brand A.D."/>
            <person name="Brent M.R."/>
            <person name="Brooks A.N."/>
            <person name="Brown R.H."/>
            <person name="Butlin R.K."/>
            <person name="Caggese C."/>
            <person name="Calvi B.R."/>
            <person name="Bernardo de Carvalho A."/>
            <person name="Caspi A."/>
            <person name="Castrezana S."/>
            <person name="Celniker S.E."/>
            <person name="Chang J.L."/>
            <person name="Chapple C."/>
            <person name="Chatterji S."/>
            <person name="Chinwalla A."/>
            <person name="Civetta A."/>
            <person name="Clifton S.W."/>
            <person name="Comeron J.M."/>
            <person name="Costello J.C."/>
            <person name="Coyne J.A."/>
            <person name="Daub J."/>
            <person name="David R.G."/>
            <person name="Delcher A.L."/>
            <person name="Delehaunty K."/>
            <person name="Do C.B."/>
            <person name="Ebling H."/>
            <person name="Edwards K."/>
            <person name="Eickbush T."/>
            <person name="Evans J.D."/>
            <person name="Filipski A."/>
            <person name="Findeiss S."/>
            <person name="Freyhult E."/>
            <person name="Fulton L."/>
            <person name="Fulton R."/>
            <person name="Garcia A.C."/>
            <person name="Gardiner A."/>
            <person name="Garfield D.A."/>
            <person name="Garvin B.E."/>
            <person name="Gibson G."/>
            <person name="Gilbert D."/>
            <person name="Gnerre S."/>
            <person name="Godfrey J."/>
            <person name="Good R."/>
            <person name="Gotea V."/>
            <person name="Gravely B."/>
            <person name="Greenberg A.J."/>
            <person name="Griffiths-Jones S."/>
            <person name="Gross S."/>
            <person name="Guigo R."/>
            <person name="Gustafson E.A."/>
            <person name="Haerty W."/>
            <person name="Hahn M.W."/>
            <person name="Halligan D.L."/>
            <person name="Halpern A.L."/>
            <person name="Halter G.M."/>
            <person name="Han M.V."/>
            <person name="Heger A."/>
            <person name="Hillier L."/>
            <person name="Hinrichs A.S."/>
            <person name="Holmes I."/>
            <person name="Hoskins R.A."/>
            <person name="Hubisz M.J."/>
            <person name="Hultmark D."/>
            <person name="Huntley M.A."/>
            <person name="Jaffe D.B."/>
            <person name="Jagadeeshan S."/>
            <person name="Jeck W.R."/>
            <person name="Johnson J."/>
            <person name="Jones C.D."/>
            <person name="Jordan W.C."/>
            <person name="Karpen G.H."/>
            <person name="Kataoka E."/>
            <person name="Keightley P.D."/>
            <person name="Kheradpour P."/>
            <person name="Kirkness E.F."/>
            <person name="Koerich L.B."/>
            <person name="Kristiansen K."/>
            <person name="Kudrna D."/>
            <person name="Kulathinal R.J."/>
            <person name="Kumar S."/>
            <person name="Kwok R."/>
            <person name="Lander E."/>
            <person name="Langley C.H."/>
            <person name="Lapoint R."/>
            <person name="Lazzaro B.P."/>
            <person name="Lee S.J."/>
            <person name="Levesque L."/>
            <person name="Li R."/>
            <person name="Lin C.F."/>
            <person name="Lin M.F."/>
            <person name="Lindblad-Toh K."/>
            <person name="Llopart A."/>
            <person name="Long M."/>
            <person name="Low L."/>
            <person name="Lozovsky E."/>
            <person name="Lu J."/>
            <person name="Luo M."/>
            <person name="Machado C.A."/>
            <person name="Makalowski W."/>
            <person name="Marzo M."/>
            <person name="Matsuda M."/>
            <person name="Matzkin L."/>
            <person name="McAllister B."/>
            <person name="McBride C.S."/>
            <person name="McKernan B."/>
            <person name="McKernan K."/>
            <person name="Mendez-Lago M."/>
            <person name="Minx P."/>
            <person name="Mollenhauer M.U."/>
            <person name="Montooth K."/>
            <person name="Mount S.M."/>
            <person name="Mu X."/>
            <person name="Myers E."/>
            <person name="Negre B."/>
            <person name="Newfeld S."/>
            <person name="Nielsen R."/>
            <person name="Noor M.A."/>
            <person name="O'Grady P."/>
            <person name="Pachter L."/>
            <person name="Papaceit M."/>
            <person name="Parisi M.J."/>
            <person name="Parisi M."/>
            <person name="Parts L."/>
            <person name="Pedersen J.S."/>
            <person name="Pesole G."/>
            <person name="Phillippy A.M."/>
            <person name="Ponting C.P."/>
            <person name="Pop M."/>
            <person name="Porcelli D."/>
            <person name="Powell J.R."/>
            <person name="Prohaska S."/>
            <person name="Pruitt K."/>
            <person name="Puig M."/>
            <person name="Quesneville H."/>
            <person name="Ram K.R."/>
            <person name="Rand D."/>
            <person name="Rasmussen M.D."/>
            <person name="Reed L.K."/>
            <person name="Reenan R."/>
            <person name="Reily A."/>
            <person name="Remington K.A."/>
            <person name="Rieger T.T."/>
            <person name="Ritchie M.G."/>
            <person name="Robin C."/>
            <person name="Rogers Y.H."/>
            <person name="Rohde C."/>
            <person name="Rozas J."/>
            <person name="Rubenfield M.J."/>
            <person name="Ruiz A."/>
            <person name="Russo S."/>
            <person name="Salzberg S.L."/>
            <person name="Sanchez-Gracia A."/>
            <person name="Saranga D.J."/>
            <person name="Sato H."/>
            <person name="Schaeffer S.W."/>
            <person name="Schatz M.C."/>
            <person name="Schlenke T."/>
            <person name="Schwartz R."/>
            <person name="Segarra C."/>
            <person name="Singh R.S."/>
            <person name="Sirot L."/>
            <person name="Sirota M."/>
            <person name="Sisneros N.B."/>
            <person name="Smith C.D."/>
            <person name="Smith T.F."/>
            <person name="Spieth J."/>
            <person name="Stage D.E."/>
            <person name="Stark A."/>
            <person name="Stephan W."/>
            <person name="Strausberg R.L."/>
            <person name="Strempel S."/>
            <person name="Sturgill D."/>
            <person name="Sutton G."/>
            <person name="Sutton G.G."/>
            <person name="Tao W."/>
            <person name="Teichmann S."/>
            <person name="Tobari Y.N."/>
            <person name="Tomimura Y."/>
            <person name="Tsolas J.M."/>
            <person name="Valente V.L."/>
            <person name="Venter E."/>
            <person name="Venter J.C."/>
            <person name="Vicario S."/>
            <person name="Vieira F.G."/>
            <person name="Vilella A.J."/>
            <person name="Villasante A."/>
            <person name="Walenz B."/>
            <person name="Wang J."/>
            <person name="Wasserman M."/>
            <person name="Watts T."/>
            <person name="Wilson D."/>
            <person name="Wilson R.K."/>
            <person name="Wing R.A."/>
            <person name="Wolfner M.F."/>
            <person name="Wong A."/>
            <person name="Wong G.K."/>
            <person name="Wu C.I."/>
            <person name="Wu G."/>
            <person name="Yamamoto D."/>
            <person name="Yang H.P."/>
            <person name="Yang S.P."/>
            <person name="Yorke J.A."/>
            <person name="Yoshida K."/>
            <person name="Zdobnov E."/>
            <person name="Zhang P."/>
            <person name="Zhang Y."/>
            <person name="Zimin A.V."/>
            <person name="Baldwin J."/>
            <person name="Abdouelleil A."/>
            <person name="Abdulkadir J."/>
            <person name="Abebe A."/>
            <person name="Abera B."/>
            <person name="Abreu J."/>
            <person name="Acer S.C."/>
            <person name="Aftuck L."/>
            <person name="Alexander A."/>
            <person name="An P."/>
            <person name="Anderson E."/>
            <person name="Anderson S."/>
            <person name="Arachi H."/>
            <person name="Azer M."/>
            <person name="Bachantsang P."/>
            <person name="Barry A."/>
            <person name="Bayul T."/>
            <person name="Berlin A."/>
            <person name="Bessette D."/>
            <person name="Bloom T."/>
            <person name="Blye J."/>
            <person name="Boguslavskiy L."/>
            <person name="Bonnet C."/>
            <person name="Boukhgalter B."/>
            <person name="Bourzgui I."/>
            <person name="Brown A."/>
            <person name="Cahill P."/>
            <person name="Channer S."/>
            <person name="Cheshatsang Y."/>
            <person name="Chuda L."/>
            <person name="Citroen M."/>
            <person name="Collymore A."/>
            <person name="Cooke P."/>
            <person name="Costello M."/>
            <person name="D'Aco K."/>
            <person name="Daza R."/>
            <person name="De Haan G."/>
            <person name="DeGray S."/>
            <person name="DeMaso C."/>
            <person name="Dhargay N."/>
            <person name="Dooley K."/>
            <person name="Dooley E."/>
            <person name="Doricent M."/>
            <person name="Dorje P."/>
            <person name="Dorjee K."/>
            <person name="Dupes A."/>
            <person name="Elong R."/>
            <person name="Falk J."/>
            <person name="Farina A."/>
            <person name="Faro S."/>
            <person name="Ferguson D."/>
            <person name="Fisher S."/>
            <person name="Foley C.D."/>
            <person name="Franke A."/>
            <person name="Friedrich D."/>
            <person name="Gadbois L."/>
            <person name="Gearin G."/>
            <person name="Gearin C.R."/>
            <person name="Giannoukos G."/>
            <person name="Goode T."/>
            <person name="Graham J."/>
            <person name="Grandbois E."/>
            <person name="Grewal S."/>
            <person name="Gyaltsen K."/>
            <person name="Hafez N."/>
            <person name="Hagos B."/>
            <person name="Hall J."/>
            <person name="Henson C."/>
            <person name="Hollinger A."/>
            <person name="Honan T."/>
            <person name="Huard M.D."/>
            <person name="Hughes L."/>
            <person name="Hurhula B."/>
            <person name="Husby M.E."/>
            <person name="Kamat A."/>
            <person name="Kanga B."/>
            <person name="Kashin S."/>
            <person name="Khazanovich D."/>
            <person name="Kisner P."/>
            <person name="Lance K."/>
            <person name="Lara M."/>
            <person name="Lee W."/>
            <person name="Lennon N."/>
            <person name="Letendre F."/>
            <person name="LeVine R."/>
            <person name="Lipovsky A."/>
            <person name="Liu X."/>
            <person name="Liu J."/>
            <person name="Liu S."/>
            <person name="Lokyitsang T."/>
            <person name="Lokyitsang Y."/>
            <person name="Lubonja R."/>
            <person name="Lui A."/>
            <person name="MacDonald P."/>
            <person name="Magnisalis V."/>
            <person name="Maru K."/>
            <person name="Matthews C."/>
            <person name="McCusker W."/>
            <person name="McDonough S."/>
            <person name="Mehta T."/>
            <person name="Meldrim J."/>
            <person name="Meneus L."/>
            <person name="Mihai O."/>
            <person name="Mihalev A."/>
            <person name="Mihova T."/>
            <person name="Mittelman R."/>
            <person name="Mlenga V."/>
            <person name="Montmayeur A."/>
            <person name="Mulrain L."/>
            <person name="Navidi A."/>
            <person name="Naylor J."/>
            <person name="Negash T."/>
            <person name="Nguyen T."/>
            <person name="Nguyen N."/>
            <person name="Nicol R."/>
            <person name="Norbu C."/>
            <person name="Norbu N."/>
            <person name="Novod N."/>
            <person name="O'Neill B."/>
            <person name="Osman S."/>
            <person name="Markiewicz E."/>
            <person name="Oyono O.L."/>
            <person name="Patti C."/>
            <person name="Phunkhang P."/>
            <person name="Pierre F."/>
            <person name="Priest M."/>
            <person name="Raghuraman S."/>
            <person name="Rege F."/>
            <person name="Reyes R."/>
            <person name="Rise C."/>
            <person name="Rogov P."/>
            <person name="Ross K."/>
            <person name="Ryan E."/>
            <person name="Settipalli S."/>
            <person name="Shea T."/>
            <person name="Sherpa N."/>
            <person name="Shi L."/>
            <person name="Shih D."/>
            <person name="Sparrow T."/>
            <person name="Spaulding J."/>
            <person name="Stalker J."/>
            <person name="Stange-Thomann N."/>
            <person name="Stavropoulos S."/>
            <person name="Stone C."/>
            <person name="Strader C."/>
            <person name="Tesfaye S."/>
            <person name="Thomson T."/>
            <person name="Thoulutsang Y."/>
            <person name="Thoulutsang D."/>
            <person name="Topham K."/>
            <person name="Topping I."/>
            <person name="Tsamla T."/>
            <person name="Vassiliev H."/>
            <person name="Vo A."/>
            <person name="Wangchuk T."/>
            <person name="Wangdi T."/>
            <person name="Weiand M."/>
            <person name="Wilkinson J."/>
            <person name="Wilson A."/>
            <person name="Yadav S."/>
            <person name="Young G."/>
            <person name="Yu Q."/>
            <person name="Zembek L."/>
            <person name="Zhong D."/>
            <person name="Zimmer A."/>
            <person name="Zwirko Z."/>
            <person name="Jaffe D.B."/>
            <person name="Alvarez P."/>
            <person name="Brockman W."/>
            <person name="Butler J."/>
            <person name="Chin C."/>
            <person name="Gnerre S."/>
            <person name="Grabherr M."/>
            <person name="Kleber M."/>
            <person name="Mauceli E."/>
            <person name="MacCallum I."/>
        </authorList>
    </citation>
    <scope>NUCLEOTIDE SEQUENCE [LARGE SCALE GENOMIC DNA]</scope>
    <source>
        <strain evidence="2">MSH-3 / Tucson 14011-0111.49</strain>
    </source>
</reference>
<organism evidence="2">
    <name type="scientific">Drosophila persimilis</name>
    <name type="common">Fruit fly</name>
    <dbReference type="NCBI Taxonomy" id="7234"/>
    <lineage>
        <taxon>Eukaryota</taxon>
        <taxon>Metazoa</taxon>
        <taxon>Ecdysozoa</taxon>
        <taxon>Arthropoda</taxon>
        <taxon>Hexapoda</taxon>
        <taxon>Insecta</taxon>
        <taxon>Pterygota</taxon>
        <taxon>Neoptera</taxon>
        <taxon>Endopterygota</taxon>
        <taxon>Diptera</taxon>
        <taxon>Brachycera</taxon>
        <taxon>Muscomorpha</taxon>
        <taxon>Ephydroidea</taxon>
        <taxon>Drosophilidae</taxon>
        <taxon>Drosophila</taxon>
        <taxon>Sophophora</taxon>
    </lineage>
</organism>
<evidence type="ECO:0000313" key="1">
    <source>
        <dbReference type="EMBL" id="EDW27427.1"/>
    </source>
</evidence>
<sequence>MTDSGNVTNQSRSSSPAVGLAANLETASTSLNTSISMTLSPTDILAFVKQLPTFDGTPGTLDRFITSVEEVIMLIRGTDQTPYGNCYYGQFGTKFQGERTKR</sequence>
<keyword evidence="2" id="KW-1185">Reference proteome</keyword>
<protein>
    <submittedName>
        <fullName evidence="1">GL21027</fullName>
    </submittedName>
</protein>
<dbReference type="Proteomes" id="UP000008744">
    <property type="component" value="Unassembled WGS sequence"/>
</dbReference>